<reference evidence="1" key="1">
    <citation type="journal article" date="2023" name="Comput. Struct. Biotechnol. J.">
        <title>Discovery of a novel marine Bacteroidetes with a rich repertoire of carbohydrate-active enzymes.</title>
        <authorList>
            <person name="Chen B."/>
            <person name="Liu G."/>
            <person name="Chen Q."/>
            <person name="Wang H."/>
            <person name="Liu L."/>
            <person name="Tang K."/>
        </authorList>
    </citation>
    <scope>NUCLEOTIDE SEQUENCE</scope>
    <source>
        <strain evidence="1">TK19036</strain>
    </source>
</reference>
<dbReference type="EMBL" id="CP120682">
    <property type="protein sequence ID" value="WKN34438.1"/>
    <property type="molecule type" value="Genomic_DNA"/>
</dbReference>
<accession>A0AA49GIA8</accession>
<protein>
    <submittedName>
        <fullName evidence="1">Uncharacterized protein</fullName>
    </submittedName>
</protein>
<name>A0AA49GIA8_9BACT</name>
<proteinExistence type="predicted"/>
<sequence length="150" mass="17599">MKEKEKLIKILNALNRTANDLAADCAYAILNQNILFLPGFESEKLNLYNIYKIRLYIAQNLHRDKFTEEDLKYWEKALLDIENKEINTLVLSIITADNYAYLIFLTKDLEEVVSIIRLTSNKTIEEYERTRSTVKFSKGELVKNWKESDA</sequence>
<evidence type="ECO:0000313" key="1">
    <source>
        <dbReference type="EMBL" id="WKN34438.1"/>
    </source>
</evidence>
<organism evidence="1">
    <name type="scientific">Roseihalotalea indica</name>
    <dbReference type="NCBI Taxonomy" id="2867963"/>
    <lineage>
        <taxon>Bacteria</taxon>
        <taxon>Pseudomonadati</taxon>
        <taxon>Bacteroidota</taxon>
        <taxon>Cytophagia</taxon>
        <taxon>Cytophagales</taxon>
        <taxon>Catalimonadaceae</taxon>
        <taxon>Roseihalotalea</taxon>
    </lineage>
</organism>
<dbReference type="AlphaFoldDB" id="A0AA49GIA8"/>
<gene>
    <name evidence="1" type="ORF">K4G66_18845</name>
</gene>
<reference evidence="1" key="2">
    <citation type="journal article" date="2024" name="Antonie Van Leeuwenhoek">
        <title>Roseihalotalea indica gen. nov., sp. nov., a halophilic Bacteroidetes from mesopelagic Southwest Indian Ocean with higher carbohydrate metabolic potential.</title>
        <authorList>
            <person name="Chen B."/>
            <person name="Zhang M."/>
            <person name="Lin D."/>
            <person name="Ye J."/>
            <person name="Tang K."/>
        </authorList>
    </citation>
    <scope>NUCLEOTIDE SEQUENCE</scope>
    <source>
        <strain evidence="1">TK19036</strain>
    </source>
</reference>